<evidence type="ECO:0000256" key="2">
    <source>
        <dbReference type="ARBA" id="ARBA00022679"/>
    </source>
</evidence>
<accession>A0A9P5YLW1</accession>
<dbReference type="OrthoDB" id="775260at2759"/>
<dbReference type="HAMAP" id="MF_00185">
    <property type="entry name" value="IPP_trans"/>
    <property type="match status" value="1"/>
</dbReference>
<keyword evidence="3" id="KW-0547">Nucleotide-binding</keyword>
<dbReference type="GO" id="GO:0006400">
    <property type="term" value="P:tRNA modification"/>
    <property type="evidence" value="ECO:0007669"/>
    <property type="project" value="TreeGrafter"/>
</dbReference>
<dbReference type="Gene3D" id="3.30.160.60">
    <property type="entry name" value="Classic Zinc Finger"/>
    <property type="match status" value="1"/>
</dbReference>
<feature type="region of interest" description="Disordered" evidence="5">
    <location>
        <begin position="458"/>
        <end position="485"/>
    </location>
</feature>
<dbReference type="SUPFAM" id="SSF52540">
    <property type="entry name" value="P-loop containing nucleoside triphosphate hydrolases"/>
    <property type="match status" value="1"/>
</dbReference>
<dbReference type="Gene3D" id="1.10.20.140">
    <property type="match status" value="1"/>
</dbReference>
<reference evidence="6" key="1">
    <citation type="submission" date="2020-11" db="EMBL/GenBank/DDBJ databases">
        <authorList>
            <consortium name="DOE Joint Genome Institute"/>
            <person name="Ahrendt S."/>
            <person name="Riley R."/>
            <person name="Andreopoulos W."/>
            <person name="Labutti K."/>
            <person name="Pangilinan J."/>
            <person name="Ruiz-Duenas F.J."/>
            <person name="Barrasa J.M."/>
            <person name="Sanchez-Garcia M."/>
            <person name="Camarero S."/>
            <person name="Miyauchi S."/>
            <person name="Serrano A."/>
            <person name="Linde D."/>
            <person name="Babiker R."/>
            <person name="Drula E."/>
            <person name="Ayuso-Fernandez I."/>
            <person name="Pacheco R."/>
            <person name="Padilla G."/>
            <person name="Ferreira P."/>
            <person name="Barriuso J."/>
            <person name="Kellner H."/>
            <person name="Castanera R."/>
            <person name="Alfaro M."/>
            <person name="Ramirez L."/>
            <person name="Pisabarro A.G."/>
            <person name="Kuo A."/>
            <person name="Tritt A."/>
            <person name="Lipzen A."/>
            <person name="He G."/>
            <person name="Yan M."/>
            <person name="Ng V."/>
            <person name="Cullen D."/>
            <person name="Martin F."/>
            <person name="Rosso M.-N."/>
            <person name="Henrissat B."/>
            <person name="Hibbett D."/>
            <person name="Martinez A.T."/>
            <person name="Grigoriev I.V."/>
        </authorList>
    </citation>
    <scope>NUCLEOTIDE SEQUENCE</scope>
    <source>
        <strain evidence="6">CIRM-BRFM 674</strain>
    </source>
</reference>
<feature type="compositionally biased region" description="Polar residues" evidence="5">
    <location>
        <begin position="475"/>
        <end position="485"/>
    </location>
</feature>
<organism evidence="6 7">
    <name type="scientific">Pholiota conissans</name>
    <dbReference type="NCBI Taxonomy" id="109636"/>
    <lineage>
        <taxon>Eukaryota</taxon>
        <taxon>Fungi</taxon>
        <taxon>Dikarya</taxon>
        <taxon>Basidiomycota</taxon>
        <taxon>Agaricomycotina</taxon>
        <taxon>Agaricomycetes</taxon>
        <taxon>Agaricomycetidae</taxon>
        <taxon>Agaricales</taxon>
        <taxon>Agaricineae</taxon>
        <taxon>Strophariaceae</taxon>
        <taxon>Pholiota</taxon>
    </lineage>
</organism>
<name>A0A9P5YLW1_9AGAR</name>
<dbReference type="Pfam" id="PF01715">
    <property type="entry name" value="IPPT"/>
    <property type="match status" value="1"/>
</dbReference>
<dbReference type="InterPro" id="IPR027417">
    <property type="entry name" value="P-loop_NTPase"/>
</dbReference>
<sequence length="485" mass="54606">MVVSCLPIIAICGTTGVGKSKLAVELALHVNHSCRNAGWRCAKVINADAMQVYQGLDILTNKVPETERQGIPHLLMGFKKPGEQYVVGEWVQDTINLIDDMHKNNELPIVVGGTSYWMQHLIFPNRLVAKESSVSSSKNTIWSESLERCIASLPPELVALLYNLPDEAPSAKLHPDQAFRLHKLLSALDPTMSQRWHWKDTRKVLRSLEILKECGRLPSSIIAEQAASNAQGSQPRFRTLCFWLYANPSSLTNRLDSRVDEMISHGLLDEVVNLRELAKSGSRTDSEERSSTSDYTVGIYQSIGFREFCNYLDAPSEAAYKEAMERMKISTRQYAKRQISWIRNKLIPVINAANIDETIIPLYLLDATTLGNAWMENVQVPAAEIQDAFLEGHRLPDPRMLSENAFKLLSVSNKVVDPTSILQSRKRRICPACTVQSDRPVMIEEGSEWNTHVKTRSHRRMAAKSLPQADHHNNSECQSKEIYSS</sequence>
<evidence type="ECO:0000313" key="7">
    <source>
        <dbReference type="Proteomes" id="UP000807469"/>
    </source>
</evidence>
<evidence type="ECO:0000256" key="1">
    <source>
        <dbReference type="ARBA" id="ARBA00005842"/>
    </source>
</evidence>
<dbReference type="GO" id="GO:0005739">
    <property type="term" value="C:mitochondrion"/>
    <property type="evidence" value="ECO:0007669"/>
    <property type="project" value="TreeGrafter"/>
</dbReference>
<keyword evidence="7" id="KW-1185">Reference proteome</keyword>
<evidence type="ECO:0000256" key="5">
    <source>
        <dbReference type="SAM" id="MobiDB-lite"/>
    </source>
</evidence>
<keyword evidence="4" id="KW-0067">ATP-binding</keyword>
<dbReference type="GO" id="GO:0052381">
    <property type="term" value="F:tRNA dimethylallyltransferase activity"/>
    <property type="evidence" value="ECO:0007669"/>
    <property type="project" value="InterPro"/>
</dbReference>
<comment type="similarity">
    <text evidence="1">Belongs to the IPP transferase family.</text>
</comment>
<evidence type="ECO:0000313" key="6">
    <source>
        <dbReference type="EMBL" id="KAF9472203.1"/>
    </source>
</evidence>
<comment type="caution">
    <text evidence="6">The sequence shown here is derived from an EMBL/GenBank/DDBJ whole genome shotgun (WGS) entry which is preliminary data.</text>
</comment>
<dbReference type="Gene3D" id="3.40.50.300">
    <property type="entry name" value="P-loop containing nucleotide triphosphate hydrolases"/>
    <property type="match status" value="1"/>
</dbReference>
<evidence type="ECO:0000256" key="3">
    <source>
        <dbReference type="ARBA" id="ARBA00022741"/>
    </source>
</evidence>
<dbReference type="InterPro" id="IPR018022">
    <property type="entry name" value="IPT"/>
</dbReference>
<dbReference type="PANTHER" id="PTHR11088">
    <property type="entry name" value="TRNA DIMETHYLALLYLTRANSFERASE"/>
    <property type="match status" value="1"/>
</dbReference>
<protein>
    <submittedName>
        <fullName evidence="6">tRNA isopentenyltransferase</fullName>
    </submittedName>
</protein>
<proteinExistence type="inferred from homology"/>
<gene>
    <name evidence="6" type="ORF">BDN70DRAFT_887242</name>
</gene>
<dbReference type="EMBL" id="MU155564">
    <property type="protein sequence ID" value="KAF9472203.1"/>
    <property type="molecule type" value="Genomic_DNA"/>
</dbReference>
<dbReference type="PANTHER" id="PTHR11088:SF89">
    <property type="entry name" value="TRNA DIMETHYLALLYLTRANSFERASE"/>
    <property type="match status" value="1"/>
</dbReference>
<evidence type="ECO:0000256" key="4">
    <source>
        <dbReference type="ARBA" id="ARBA00022840"/>
    </source>
</evidence>
<dbReference type="GO" id="GO:0005524">
    <property type="term" value="F:ATP binding"/>
    <property type="evidence" value="ECO:0007669"/>
    <property type="project" value="UniProtKB-KW"/>
</dbReference>
<dbReference type="InterPro" id="IPR039657">
    <property type="entry name" value="Dimethylallyltransferase"/>
</dbReference>
<keyword evidence="2" id="KW-0808">Transferase</keyword>
<dbReference type="Proteomes" id="UP000807469">
    <property type="component" value="Unassembled WGS sequence"/>
</dbReference>
<dbReference type="AlphaFoldDB" id="A0A9P5YLW1"/>